<reference evidence="2" key="1">
    <citation type="journal article" date="2023" name="GigaByte">
        <title>Genome assembly of the bearded iris, Iris pallida Lam.</title>
        <authorList>
            <person name="Bruccoleri R.E."/>
            <person name="Oakeley E.J."/>
            <person name="Faust A.M.E."/>
            <person name="Altorfer M."/>
            <person name="Dessus-Babus S."/>
            <person name="Burckhardt D."/>
            <person name="Oertli M."/>
            <person name="Naumann U."/>
            <person name="Petersen F."/>
            <person name="Wong J."/>
        </authorList>
    </citation>
    <scope>NUCLEOTIDE SEQUENCE</scope>
    <source>
        <strain evidence="2">GSM-AAB239-AS_SAM_17_03QT</strain>
    </source>
</reference>
<name>A0AAX6GYJ5_IRIPA</name>
<dbReference type="Proteomes" id="UP001140949">
    <property type="component" value="Unassembled WGS sequence"/>
</dbReference>
<reference evidence="2" key="2">
    <citation type="submission" date="2023-04" db="EMBL/GenBank/DDBJ databases">
        <authorList>
            <person name="Bruccoleri R.E."/>
            <person name="Oakeley E.J."/>
            <person name="Faust A.-M."/>
            <person name="Dessus-Babus S."/>
            <person name="Altorfer M."/>
            <person name="Burckhardt D."/>
            <person name="Oertli M."/>
            <person name="Naumann U."/>
            <person name="Petersen F."/>
            <person name="Wong J."/>
        </authorList>
    </citation>
    <scope>NUCLEOTIDE SEQUENCE</scope>
    <source>
        <strain evidence="2">GSM-AAB239-AS_SAM_17_03QT</strain>
        <tissue evidence="2">Leaf</tissue>
    </source>
</reference>
<proteinExistence type="predicted"/>
<dbReference type="EMBL" id="JANAVB010014797">
    <property type="protein sequence ID" value="KAJ6833796.1"/>
    <property type="molecule type" value="Genomic_DNA"/>
</dbReference>
<keyword evidence="3" id="KW-1185">Reference proteome</keyword>
<accession>A0AAX6GYJ5</accession>
<evidence type="ECO:0000313" key="3">
    <source>
        <dbReference type="Proteomes" id="UP001140949"/>
    </source>
</evidence>
<gene>
    <name evidence="2" type="ORF">M6B38_338865</name>
</gene>
<protein>
    <submittedName>
        <fullName evidence="2">Uncharacterized protein</fullName>
    </submittedName>
</protein>
<evidence type="ECO:0000313" key="2">
    <source>
        <dbReference type="EMBL" id="KAJ6833796.1"/>
    </source>
</evidence>
<feature type="region of interest" description="Disordered" evidence="1">
    <location>
        <begin position="39"/>
        <end position="94"/>
    </location>
</feature>
<feature type="compositionally biased region" description="Basic residues" evidence="1">
    <location>
        <begin position="51"/>
        <end position="74"/>
    </location>
</feature>
<dbReference type="AlphaFoldDB" id="A0AAX6GYJ5"/>
<sequence>MPAALQPICVNAHSLCNEACGAYEHSLCNEACAHTRNRAADSSRMPSLLRPRQHQRMRPRQHPFMRIHQHSRMRLAHETSARAQQMRTSAMRRC</sequence>
<evidence type="ECO:0000256" key="1">
    <source>
        <dbReference type="SAM" id="MobiDB-lite"/>
    </source>
</evidence>
<comment type="caution">
    <text evidence="2">The sequence shown here is derived from an EMBL/GenBank/DDBJ whole genome shotgun (WGS) entry which is preliminary data.</text>
</comment>
<organism evidence="2 3">
    <name type="scientific">Iris pallida</name>
    <name type="common">Sweet iris</name>
    <dbReference type="NCBI Taxonomy" id="29817"/>
    <lineage>
        <taxon>Eukaryota</taxon>
        <taxon>Viridiplantae</taxon>
        <taxon>Streptophyta</taxon>
        <taxon>Embryophyta</taxon>
        <taxon>Tracheophyta</taxon>
        <taxon>Spermatophyta</taxon>
        <taxon>Magnoliopsida</taxon>
        <taxon>Liliopsida</taxon>
        <taxon>Asparagales</taxon>
        <taxon>Iridaceae</taxon>
        <taxon>Iridoideae</taxon>
        <taxon>Irideae</taxon>
        <taxon>Iris</taxon>
    </lineage>
</organism>